<dbReference type="EMBL" id="JAQIZZ010000005">
    <property type="protein sequence ID" value="KAJ5540781.1"/>
    <property type="molecule type" value="Genomic_DNA"/>
</dbReference>
<dbReference type="InterPro" id="IPR004046">
    <property type="entry name" value="GST_C"/>
</dbReference>
<dbReference type="Pfam" id="PF00043">
    <property type="entry name" value="GST_C"/>
    <property type="match status" value="1"/>
</dbReference>
<evidence type="ECO:0000256" key="3">
    <source>
        <dbReference type="ARBA" id="ARBA00022679"/>
    </source>
</evidence>
<dbReference type="InterPro" id="IPR010987">
    <property type="entry name" value="Glutathione-S-Trfase_C-like"/>
</dbReference>
<sequence length="215" mass="24351">MSLQLYGFPGSTCTNRVRTVLEEEGVEIEFIPVNLAQGEHKSESYLNDLQPFGKVPVFRDAETGVQIFESRAIGQYIATKYQGKGTVLAPSETDLKAYALYQQALSIEQSYFDPLVSQIAYEKVFKARKGHGPTDEAKVKALLDQLDIVLQGYERILSKQKYLGGDSLTLADLYHLPYGAFVEQFGFSELVDKYPAFKKWWEGLKSRDSWKKLTQ</sequence>
<evidence type="ECO:0000259" key="5">
    <source>
        <dbReference type="PROSITE" id="PS50404"/>
    </source>
</evidence>
<evidence type="ECO:0000256" key="4">
    <source>
        <dbReference type="ARBA" id="ARBA00047960"/>
    </source>
</evidence>
<evidence type="ECO:0000313" key="8">
    <source>
        <dbReference type="Proteomes" id="UP001220324"/>
    </source>
</evidence>
<evidence type="ECO:0000256" key="2">
    <source>
        <dbReference type="ARBA" id="ARBA00012452"/>
    </source>
</evidence>
<dbReference type="AlphaFoldDB" id="A0AAD6GFY8"/>
<proteinExistence type="inferred from homology"/>
<dbReference type="EC" id="2.5.1.18" evidence="2"/>
<dbReference type="GO" id="GO:0043295">
    <property type="term" value="F:glutathione binding"/>
    <property type="evidence" value="ECO:0007669"/>
    <property type="project" value="TreeGrafter"/>
</dbReference>
<name>A0AAD6GFY8_9EURO</name>
<protein>
    <recommendedName>
        <fullName evidence="2">glutathione transferase</fullName>
        <ecNumber evidence="2">2.5.1.18</ecNumber>
    </recommendedName>
</protein>
<dbReference type="PROSITE" id="PS50405">
    <property type="entry name" value="GST_CTER"/>
    <property type="match status" value="1"/>
</dbReference>
<feature type="domain" description="GST C-terminal" evidence="6">
    <location>
        <begin position="94"/>
        <end position="215"/>
    </location>
</feature>
<dbReference type="GO" id="GO:0006749">
    <property type="term" value="P:glutathione metabolic process"/>
    <property type="evidence" value="ECO:0007669"/>
    <property type="project" value="TreeGrafter"/>
</dbReference>
<reference evidence="7 8" key="1">
    <citation type="journal article" date="2023" name="IMA Fungus">
        <title>Comparative genomic study of the Penicillium genus elucidates a diverse pangenome and 15 lateral gene transfer events.</title>
        <authorList>
            <person name="Petersen C."/>
            <person name="Sorensen T."/>
            <person name="Nielsen M.R."/>
            <person name="Sondergaard T.E."/>
            <person name="Sorensen J.L."/>
            <person name="Fitzpatrick D.A."/>
            <person name="Frisvad J.C."/>
            <person name="Nielsen K.L."/>
        </authorList>
    </citation>
    <scope>NUCLEOTIDE SEQUENCE [LARGE SCALE GENOMIC DNA]</scope>
    <source>
        <strain evidence="7 8">IBT 35679</strain>
    </source>
</reference>
<keyword evidence="8" id="KW-1185">Reference proteome</keyword>
<comment type="catalytic activity">
    <reaction evidence="4">
        <text>RX + glutathione = an S-substituted glutathione + a halide anion + H(+)</text>
        <dbReference type="Rhea" id="RHEA:16437"/>
        <dbReference type="ChEBI" id="CHEBI:15378"/>
        <dbReference type="ChEBI" id="CHEBI:16042"/>
        <dbReference type="ChEBI" id="CHEBI:17792"/>
        <dbReference type="ChEBI" id="CHEBI:57925"/>
        <dbReference type="ChEBI" id="CHEBI:90779"/>
        <dbReference type="EC" id="2.5.1.18"/>
    </reaction>
</comment>
<dbReference type="InterPro" id="IPR036249">
    <property type="entry name" value="Thioredoxin-like_sf"/>
</dbReference>
<dbReference type="SUPFAM" id="SSF52833">
    <property type="entry name" value="Thioredoxin-like"/>
    <property type="match status" value="1"/>
</dbReference>
<dbReference type="SFLD" id="SFLDG00358">
    <property type="entry name" value="Main_(cytGST)"/>
    <property type="match status" value="1"/>
</dbReference>
<dbReference type="InterPro" id="IPR004045">
    <property type="entry name" value="Glutathione_S-Trfase_N"/>
</dbReference>
<dbReference type="PANTHER" id="PTHR43900:SF3">
    <property type="entry name" value="GLUTATHIONE S-TRANSFERASE RHO"/>
    <property type="match status" value="1"/>
</dbReference>
<accession>A0AAD6GFY8</accession>
<dbReference type="InterPro" id="IPR036282">
    <property type="entry name" value="Glutathione-S-Trfase_C_sf"/>
</dbReference>
<dbReference type="GO" id="GO:0009636">
    <property type="term" value="P:response to toxic substance"/>
    <property type="evidence" value="ECO:0007669"/>
    <property type="project" value="UniProtKB-ARBA"/>
</dbReference>
<dbReference type="PANTHER" id="PTHR43900">
    <property type="entry name" value="GLUTATHIONE S-TRANSFERASE RHO"/>
    <property type="match status" value="1"/>
</dbReference>
<dbReference type="PROSITE" id="PS50404">
    <property type="entry name" value="GST_NTER"/>
    <property type="match status" value="1"/>
</dbReference>
<dbReference type="Gene3D" id="1.20.1050.10">
    <property type="match status" value="1"/>
</dbReference>
<dbReference type="SFLD" id="SFLDS00019">
    <property type="entry name" value="Glutathione_Transferase_(cytos"/>
    <property type="match status" value="1"/>
</dbReference>
<dbReference type="Proteomes" id="UP001220324">
    <property type="component" value="Unassembled WGS sequence"/>
</dbReference>
<comment type="caution">
    <text evidence="7">The sequence shown here is derived from an EMBL/GenBank/DDBJ whole genome shotgun (WGS) entry which is preliminary data.</text>
</comment>
<dbReference type="SUPFAM" id="SSF47616">
    <property type="entry name" value="GST C-terminal domain-like"/>
    <property type="match status" value="1"/>
</dbReference>
<dbReference type="FunFam" id="3.40.30.10:FF:000016">
    <property type="entry name" value="Glutathione S-transferase F2"/>
    <property type="match status" value="1"/>
</dbReference>
<dbReference type="InterPro" id="IPR040079">
    <property type="entry name" value="Glutathione_S-Trfase"/>
</dbReference>
<dbReference type="Pfam" id="PF02798">
    <property type="entry name" value="GST_N"/>
    <property type="match status" value="1"/>
</dbReference>
<evidence type="ECO:0000259" key="6">
    <source>
        <dbReference type="PROSITE" id="PS50405"/>
    </source>
</evidence>
<dbReference type="GO" id="GO:0004364">
    <property type="term" value="F:glutathione transferase activity"/>
    <property type="evidence" value="ECO:0007669"/>
    <property type="project" value="UniProtKB-EC"/>
</dbReference>
<evidence type="ECO:0000256" key="1">
    <source>
        <dbReference type="ARBA" id="ARBA00010128"/>
    </source>
</evidence>
<comment type="similarity">
    <text evidence="1">Belongs to the GST superfamily. Phi family.</text>
</comment>
<dbReference type="FunFam" id="1.20.1050.10:FF:000004">
    <property type="entry name" value="Glutathione S-transferase F2"/>
    <property type="match status" value="1"/>
</dbReference>
<organism evidence="7 8">
    <name type="scientific">Penicillium frequentans</name>
    <dbReference type="NCBI Taxonomy" id="3151616"/>
    <lineage>
        <taxon>Eukaryota</taxon>
        <taxon>Fungi</taxon>
        <taxon>Dikarya</taxon>
        <taxon>Ascomycota</taxon>
        <taxon>Pezizomycotina</taxon>
        <taxon>Eurotiomycetes</taxon>
        <taxon>Eurotiomycetidae</taxon>
        <taxon>Eurotiales</taxon>
        <taxon>Aspergillaceae</taxon>
        <taxon>Penicillium</taxon>
    </lineage>
</organism>
<feature type="domain" description="GST N-terminal" evidence="5">
    <location>
        <begin position="1"/>
        <end position="85"/>
    </location>
</feature>
<dbReference type="SFLD" id="SFLDG01154">
    <property type="entry name" value="Main.5:_Phi-like"/>
    <property type="match status" value="1"/>
</dbReference>
<dbReference type="GO" id="GO:0005737">
    <property type="term" value="C:cytoplasm"/>
    <property type="evidence" value="ECO:0007669"/>
    <property type="project" value="TreeGrafter"/>
</dbReference>
<gene>
    <name evidence="7" type="ORF">N7494_005857</name>
</gene>
<evidence type="ECO:0000313" key="7">
    <source>
        <dbReference type="EMBL" id="KAJ5540781.1"/>
    </source>
</evidence>
<dbReference type="Gene3D" id="3.40.30.10">
    <property type="entry name" value="Glutaredoxin"/>
    <property type="match status" value="1"/>
</dbReference>
<keyword evidence="3" id="KW-0808">Transferase</keyword>